<dbReference type="HOGENOM" id="CLU_3087923_0_0_1"/>
<dbReference type="AlphaFoldDB" id="A0A0D0BKJ4"/>
<sequence length="52" mass="5535">MHHWAPNVRESQLISPSPGSGFGFGLENPSVHAAAHKPLIRLPLPPSDPGTE</sequence>
<feature type="region of interest" description="Disordered" evidence="1">
    <location>
        <begin position="1"/>
        <end position="28"/>
    </location>
</feature>
<proteinExistence type="predicted"/>
<reference evidence="3" key="2">
    <citation type="submission" date="2015-01" db="EMBL/GenBank/DDBJ databases">
        <title>Evolutionary Origins and Diversification of the Mycorrhizal Mutualists.</title>
        <authorList>
            <consortium name="DOE Joint Genome Institute"/>
            <consortium name="Mycorrhizal Genomics Consortium"/>
            <person name="Kohler A."/>
            <person name="Kuo A."/>
            <person name="Nagy L.G."/>
            <person name="Floudas D."/>
            <person name="Copeland A."/>
            <person name="Barry K.W."/>
            <person name="Cichocki N."/>
            <person name="Veneault-Fourrey C."/>
            <person name="LaButti K."/>
            <person name="Lindquist E.A."/>
            <person name="Lipzen A."/>
            <person name="Lundell T."/>
            <person name="Morin E."/>
            <person name="Murat C."/>
            <person name="Riley R."/>
            <person name="Ohm R."/>
            <person name="Sun H."/>
            <person name="Tunlid A."/>
            <person name="Henrissat B."/>
            <person name="Grigoriev I.V."/>
            <person name="Hibbett D.S."/>
            <person name="Martin F."/>
        </authorList>
    </citation>
    <scope>NUCLEOTIDE SEQUENCE [LARGE SCALE GENOMIC DNA]</scope>
    <source>
        <strain evidence="3">Ve08.2h10</strain>
    </source>
</reference>
<name>A0A0D0BKJ4_9AGAM</name>
<reference evidence="2 3" key="1">
    <citation type="submission" date="2014-04" db="EMBL/GenBank/DDBJ databases">
        <authorList>
            <consortium name="DOE Joint Genome Institute"/>
            <person name="Kuo A."/>
            <person name="Kohler A."/>
            <person name="Jargeat P."/>
            <person name="Nagy L.G."/>
            <person name="Floudas D."/>
            <person name="Copeland A."/>
            <person name="Barry K.W."/>
            <person name="Cichocki N."/>
            <person name="Veneault-Fourrey C."/>
            <person name="LaButti K."/>
            <person name="Lindquist E.A."/>
            <person name="Lipzen A."/>
            <person name="Lundell T."/>
            <person name="Morin E."/>
            <person name="Murat C."/>
            <person name="Sun H."/>
            <person name="Tunlid A."/>
            <person name="Henrissat B."/>
            <person name="Grigoriev I.V."/>
            <person name="Hibbett D.S."/>
            <person name="Martin F."/>
            <person name="Nordberg H.P."/>
            <person name="Cantor M.N."/>
            <person name="Hua S.X."/>
        </authorList>
    </citation>
    <scope>NUCLEOTIDE SEQUENCE [LARGE SCALE GENOMIC DNA]</scope>
    <source>
        <strain evidence="2 3">Ve08.2h10</strain>
    </source>
</reference>
<dbReference type="InParanoid" id="A0A0D0BKJ4"/>
<gene>
    <name evidence="2" type="ORF">PAXRUDRAFT_22293</name>
</gene>
<evidence type="ECO:0000313" key="2">
    <source>
        <dbReference type="EMBL" id="KIK72182.1"/>
    </source>
</evidence>
<accession>A0A0D0BKJ4</accession>
<evidence type="ECO:0000256" key="1">
    <source>
        <dbReference type="SAM" id="MobiDB-lite"/>
    </source>
</evidence>
<protein>
    <submittedName>
        <fullName evidence="2">Uncharacterized protein</fullName>
    </submittedName>
</protein>
<evidence type="ECO:0000313" key="3">
    <source>
        <dbReference type="Proteomes" id="UP000054538"/>
    </source>
</evidence>
<keyword evidence="3" id="KW-1185">Reference proteome</keyword>
<dbReference type="EMBL" id="KN831132">
    <property type="protein sequence ID" value="KIK72182.1"/>
    <property type="molecule type" value="Genomic_DNA"/>
</dbReference>
<organism evidence="2 3">
    <name type="scientific">Paxillus rubicundulus Ve08.2h10</name>
    <dbReference type="NCBI Taxonomy" id="930991"/>
    <lineage>
        <taxon>Eukaryota</taxon>
        <taxon>Fungi</taxon>
        <taxon>Dikarya</taxon>
        <taxon>Basidiomycota</taxon>
        <taxon>Agaricomycotina</taxon>
        <taxon>Agaricomycetes</taxon>
        <taxon>Agaricomycetidae</taxon>
        <taxon>Boletales</taxon>
        <taxon>Paxilineae</taxon>
        <taxon>Paxillaceae</taxon>
        <taxon>Paxillus</taxon>
    </lineage>
</organism>
<dbReference type="Proteomes" id="UP000054538">
    <property type="component" value="Unassembled WGS sequence"/>
</dbReference>